<evidence type="ECO:0000313" key="8">
    <source>
        <dbReference type="Proteomes" id="UP000029257"/>
    </source>
</evidence>
<dbReference type="Gene3D" id="3.40.720.10">
    <property type="entry name" value="Alkaline Phosphatase, subunit A"/>
    <property type="match status" value="1"/>
</dbReference>
<reference evidence="8 9" key="1">
    <citation type="submission" date="2014-08" db="EMBL/GenBank/DDBJ databases">
        <title>Genome sequences of NCPPB Pectobacterium isolates.</title>
        <authorList>
            <person name="Glover R.H."/>
            <person name="Sapp M."/>
            <person name="Elphinstone J."/>
        </authorList>
    </citation>
    <scope>NUCLEOTIDE SEQUENCE [LARGE SCALE GENOMIC DNA]</scope>
    <source>
        <strain evidence="6 8">NCPPB 3701</strain>
        <strain evidence="7 9">NCPPB3702</strain>
    </source>
</reference>
<evidence type="ECO:0000256" key="2">
    <source>
        <dbReference type="ARBA" id="ARBA00022723"/>
    </source>
</evidence>
<dbReference type="InterPro" id="IPR017850">
    <property type="entry name" value="Alkaline_phosphatase_core_sf"/>
</dbReference>
<dbReference type="Proteomes" id="UP000029257">
    <property type="component" value="Unassembled WGS sequence"/>
</dbReference>
<evidence type="ECO:0000256" key="4">
    <source>
        <dbReference type="ARBA" id="ARBA00022837"/>
    </source>
</evidence>
<dbReference type="GO" id="GO:0016787">
    <property type="term" value="F:hydrolase activity"/>
    <property type="evidence" value="ECO:0007669"/>
    <property type="project" value="UniProtKB-KW"/>
</dbReference>
<dbReference type="InterPro" id="IPR024607">
    <property type="entry name" value="Sulfatase_CS"/>
</dbReference>
<sequence>MLSALFSYQPFISASATDTSESSQQIVGRTLDESSGPIWPAREDGPKNVPNIIVIMTDDVGFGSASTFGGPIPTSTMDKLAETGAKYTSFNTTSMCSPTRASLLTGRLPNEVGMGVVSSFSNGYDGYNSVIPTSAGTVAQVLKNEGYNTAMFGKWDITPVWEQSPAGPFTRWPIGLGFQYFYGFLGSASSEFEANLFENTTPVPTSSNPTTYNLDKDLSDKAIKWLTAQHAAAPDKPFFMYYSTAAAHTPNHAPDAWLEKYKGKFDQGWDAVREETVARQKKMGIIPQNAKDAPRPDGLPVWGELSKDEQRLYARHMEAYAAQLANADYQVGRVIDQVKKIGEQDNTMIIYIQGDNGAPEEGGPEGHLYDTSSLSGVSESLVERVKRINDIGTIKSYPLIPAAWGWAMNAPFPWAKRYASHFGGTRNGMVINWPKHIQSPNTFRTQFHYVTDVMPTILDAAKVEAPNVLNGIAQKPISGISMAYTFSEPGATSHRKQQVFALGQDIAYYENGWIASTTPATTFWDKEAKPPVKIDDRKWELYDLNKDFTQSTDMAKQYPEKLEQMKALFWLNAGKHNVYPLQGLNFFNNEARPDYRRGRKVFEYIDPVENLPPSAAPNPLGSSFKIEAKIKLNEEKQTGVLVAQGGRYSGYSLFLHDGYVWFTYKLSPLHVVQVKSKKRLEKGEHNIVLQFASDEEKRRSGGEFTLNIDGVQNDRKRTETTFWLLVDMTEGFDIGMDSVSPVDDLYTHESSKFSGEIEKIIFTLK</sequence>
<keyword evidence="9" id="KW-1185">Reference proteome</keyword>
<dbReference type="CDD" id="cd16025">
    <property type="entry name" value="PAS_like"/>
    <property type="match status" value="1"/>
</dbReference>
<keyword evidence="4" id="KW-0106">Calcium</keyword>
<organism evidence="6 8">
    <name type="scientific">Pectobacterium wasabiae</name>
    <dbReference type="NCBI Taxonomy" id="55208"/>
    <lineage>
        <taxon>Bacteria</taxon>
        <taxon>Pseudomonadati</taxon>
        <taxon>Pseudomonadota</taxon>
        <taxon>Gammaproteobacteria</taxon>
        <taxon>Enterobacterales</taxon>
        <taxon>Pectobacteriaceae</taxon>
        <taxon>Pectobacterium</taxon>
    </lineage>
</organism>
<dbReference type="PANTHER" id="PTHR42693">
    <property type="entry name" value="ARYLSULFATASE FAMILY MEMBER"/>
    <property type="match status" value="1"/>
</dbReference>
<gene>
    <name evidence="6" type="ORF">JV38_12655</name>
    <name evidence="7" type="ORF">KU73_00280</name>
</gene>
<evidence type="ECO:0000256" key="3">
    <source>
        <dbReference type="ARBA" id="ARBA00022801"/>
    </source>
</evidence>
<dbReference type="EMBL" id="JQHP01000006">
    <property type="protein sequence ID" value="KFX05537.1"/>
    <property type="molecule type" value="Genomic_DNA"/>
</dbReference>
<dbReference type="Gene3D" id="2.60.120.200">
    <property type="match status" value="1"/>
</dbReference>
<comment type="similarity">
    <text evidence="1">Belongs to the sulfatase family.</text>
</comment>
<feature type="domain" description="Sulfatase N-terminal" evidence="5">
    <location>
        <begin position="50"/>
        <end position="462"/>
    </location>
</feature>
<keyword evidence="3" id="KW-0378">Hydrolase</keyword>
<dbReference type="AlphaFoldDB" id="A0AAW3EGK0"/>
<keyword evidence="2" id="KW-0479">Metal-binding</keyword>
<evidence type="ECO:0000313" key="7">
    <source>
        <dbReference type="EMBL" id="KGA30391.1"/>
    </source>
</evidence>
<evidence type="ECO:0000259" key="5">
    <source>
        <dbReference type="Pfam" id="PF00884"/>
    </source>
</evidence>
<dbReference type="InterPro" id="IPR013320">
    <property type="entry name" value="ConA-like_dom_sf"/>
</dbReference>
<dbReference type="Proteomes" id="UP000029436">
    <property type="component" value="Unassembled WGS sequence"/>
</dbReference>
<protein>
    <submittedName>
        <fullName evidence="6">Arylsulfatase</fullName>
    </submittedName>
</protein>
<dbReference type="PROSITE" id="PS00523">
    <property type="entry name" value="SULFATASE_1"/>
    <property type="match status" value="1"/>
</dbReference>
<dbReference type="SUPFAM" id="SSF49899">
    <property type="entry name" value="Concanavalin A-like lectins/glucanases"/>
    <property type="match status" value="1"/>
</dbReference>
<name>A0AAW3EGK0_9GAMM</name>
<dbReference type="EMBL" id="JQOH01000001">
    <property type="protein sequence ID" value="KGA30391.1"/>
    <property type="molecule type" value="Genomic_DNA"/>
</dbReference>
<evidence type="ECO:0000313" key="6">
    <source>
        <dbReference type="EMBL" id="KFX05537.1"/>
    </source>
</evidence>
<dbReference type="SUPFAM" id="SSF53649">
    <property type="entry name" value="Alkaline phosphatase-like"/>
    <property type="match status" value="1"/>
</dbReference>
<dbReference type="PANTHER" id="PTHR42693:SF43">
    <property type="entry name" value="BLL2667 PROTEIN"/>
    <property type="match status" value="1"/>
</dbReference>
<dbReference type="Gene3D" id="3.30.1120.10">
    <property type="match status" value="1"/>
</dbReference>
<dbReference type="InterPro" id="IPR050738">
    <property type="entry name" value="Sulfatase"/>
</dbReference>
<proteinExistence type="inferred from homology"/>
<evidence type="ECO:0000313" key="9">
    <source>
        <dbReference type="Proteomes" id="UP000029436"/>
    </source>
</evidence>
<evidence type="ECO:0000256" key="1">
    <source>
        <dbReference type="ARBA" id="ARBA00008779"/>
    </source>
</evidence>
<accession>A0AAW3EGK0</accession>
<dbReference type="GO" id="GO:0046872">
    <property type="term" value="F:metal ion binding"/>
    <property type="evidence" value="ECO:0007669"/>
    <property type="project" value="UniProtKB-KW"/>
</dbReference>
<dbReference type="Pfam" id="PF00884">
    <property type="entry name" value="Sulfatase"/>
    <property type="match status" value="1"/>
</dbReference>
<dbReference type="InterPro" id="IPR000917">
    <property type="entry name" value="Sulfatase_N"/>
</dbReference>
<comment type="caution">
    <text evidence="6">The sequence shown here is derived from an EMBL/GenBank/DDBJ whole genome shotgun (WGS) entry which is preliminary data.</text>
</comment>